<gene>
    <name evidence="1" type="ORF">VNO77_03628</name>
</gene>
<keyword evidence="2" id="KW-1185">Reference proteome</keyword>
<accession>A0AAN9N050</accession>
<protein>
    <submittedName>
        <fullName evidence="1">Uncharacterized protein</fullName>
    </submittedName>
</protein>
<dbReference type="EMBL" id="JAYMYQ010000001">
    <property type="protein sequence ID" value="KAK7361558.1"/>
    <property type="molecule type" value="Genomic_DNA"/>
</dbReference>
<sequence length="114" mass="12916">MACDLTACLDDLFGMRVDGWLRVRLAMLGESHSCHVGKTTGCILATTALSVEFHSWPRYVHGTLKEICLQMFYKQGTENAILRMARSRLLFNLCGDRLGHANQPMRARKWTLAM</sequence>
<dbReference type="Proteomes" id="UP001367508">
    <property type="component" value="Unassembled WGS sequence"/>
</dbReference>
<dbReference type="AlphaFoldDB" id="A0AAN9N050"/>
<evidence type="ECO:0000313" key="2">
    <source>
        <dbReference type="Proteomes" id="UP001367508"/>
    </source>
</evidence>
<organism evidence="1 2">
    <name type="scientific">Canavalia gladiata</name>
    <name type="common">Sword bean</name>
    <name type="synonym">Dolichos gladiatus</name>
    <dbReference type="NCBI Taxonomy" id="3824"/>
    <lineage>
        <taxon>Eukaryota</taxon>
        <taxon>Viridiplantae</taxon>
        <taxon>Streptophyta</taxon>
        <taxon>Embryophyta</taxon>
        <taxon>Tracheophyta</taxon>
        <taxon>Spermatophyta</taxon>
        <taxon>Magnoliopsida</taxon>
        <taxon>eudicotyledons</taxon>
        <taxon>Gunneridae</taxon>
        <taxon>Pentapetalae</taxon>
        <taxon>rosids</taxon>
        <taxon>fabids</taxon>
        <taxon>Fabales</taxon>
        <taxon>Fabaceae</taxon>
        <taxon>Papilionoideae</taxon>
        <taxon>50 kb inversion clade</taxon>
        <taxon>NPAAA clade</taxon>
        <taxon>indigoferoid/millettioid clade</taxon>
        <taxon>Phaseoleae</taxon>
        <taxon>Canavalia</taxon>
    </lineage>
</organism>
<comment type="caution">
    <text evidence="1">The sequence shown here is derived from an EMBL/GenBank/DDBJ whole genome shotgun (WGS) entry which is preliminary data.</text>
</comment>
<evidence type="ECO:0000313" key="1">
    <source>
        <dbReference type="EMBL" id="KAK7361558.1"/>
    </source>
</evidence>
<proteinExistence type="predicted"/>
<reference evidence="1 2" key="1">
    <citation type="submission" date="2024-01" db="EMBL/GenBank/DDBJ databases">
        <title>The genomes of 5 underutilized Papilionoideae crops provide insights into root nodulation and disease resistanc.</title>
        <authorList>
            <person name="Jiang F."/>
        </authorList>
    </citation>
    <scope>NUCLEOTIDE SEQUENCE [LARGE SCALE GENOMIC DNA]</scope>
    <source>
        <strain evidence="1">LVBAO_FW01</strain>
        <tissue evidence="1">Leaves</tissue>
    </source>
</reference>
<name>A0AAN9N050_CANGL</name>